<dbReference type="CDD" id="cd06850">
    <property type="entry name" value="biotinyl_domain"/>
    <property type="match status" value="1"/>
</dbReference>
<keyword evidence="13" id="KW-1185">Reference proteome</keyword>
<dbReference type="PANTHER" id="PTHR18866:SF33">
    <property type="entry name" value="METHYLCROTONOYL-COA CARBOXYLASE SUBUNIT ALPHA, MITOCHONDRIAL-RELATED"/>
    <property type="match status" value="1"/>
</dbReference>
<dbReference type="InterPro" id="IPR005479">
    <property type="entry name" value="CPAse_ATP-bd"/>
</dbReference>
<dbReference type="InterPro" id="IPR011764">
    <property type="entry name" value="Biotin_carboxylation_dom"/>
</dbReference>
<evidence type="ECO:0000259" key="11">
    <source>
        <dbReference type="PROSITE" id="PS50979"/>
    </source>
</evidence>
<evidence type="ECO:0000313" key="12">
    <source>
        <dbReference type="EMBL" id="UZX22064.1"/>
    </source>
</evidence>
<evidence type="ECO:0000256" key="5">
    <source>
        <dbReference type="ARBA" id="ARBA00022840"/>
    </source>
</evidence>
<dbReference type="Pfam" id="PF00289">
    <property type="entry name" value="Biotin_carb_N"/>
    <property type="match status" value="1"/>
</dbReference>
<dbReference type="Pfam" id="PF00364">
    <property type="entry name" value="Biotin_lipoyl"/>
    <property type="match status" value="1"/>
</dbReference>
<keyword evidence="3" id="KW-0436">Ligase</keyword>
<evidence type="ECO:0000256" key="8">
    <source>
        <dbReference type="SAM" id="MobiDB-lite"/>
    </source>
</evidence>
<dbReference type="SUPFAM" id="SSF56059">
    <property type="entry name" value="Glutathione synthetase ATP-binding domain-like"/>
    <property type="match status" value="1"/>
</dbReference>
<proteinExistence type="predicted"/>
<feature type="domain" description="ATP-grasp" evidence="10">
    <location>
        <begin position="119"/>
        <end position="316"/>
    </location>
</feature>
<dbReference type="InterPro" id="IPR005481">
    <property type="entry name" value="BC-like_N"/>
</dbReference>
<dbReference type="EMBL" id="CP084204">
    <property type="protein sequence ID" value="UZX22064.1"/>
    <property type="molecule type" value="Genomic_DNA"/>
</dbReference>
<evidence type="ECO:0000313" key="13">
    <source>
        <dbReference type="Proteomes" id="UP001164506"/>
    </source>
</evidence>
<dbReference type="Gene3D" id="2.40.50.100">
    <property type="match status" value="1"/>
</dbReference>
<gene>
    <name evidence="12" type="ORF">LDH80_15610</name>
</gene>
<evidence type="ECO:0000256" key="7">
    <source>
        <dbReference type="PROSITE-ProRule" id="PRU00409"/>
    </source>
</evidence>
<dbReference type="InterPro" id="IPR011053">
    <property type="entry name" value="Single_hybrid_motif"/>
</dbReference>
<organism evidence="12 13">
    <name type="scientific">Streptomyces tanashiensis</name>
    <dbReference type="NCBI Taxonomy" id="67367"/>
    <lineage>
        <taxon>Bacteria</taxon>
        <taxon>Bacillati</taxon>
        <taxon>Actinomycetota</taxon>
        <taxon>Actinomycetes</taxon>
        <taxon>Kitasatosporales</taxon>
        <taxon>Streptomycetaceae</taxon>
        <taxon>Streptomyces</taxon>
    </lineage>
</organism>
<feature type="domain" description="Biotin carboxylation" evidence="11">
    <location>
        <begin position="1"/>
        <end position="443"/>
    </location>
</feature>
<dbReference type="PANTHER" id="PTHR18866">
    <property type="entry name" value="CARBOXYLASE:PYRUVATE/ACETYL-COA/PROPIONYL-COA CARBOXYLASE"/>
    <property type="match status" value="1"/>
</dbReference>
<reference evidence="12" key="1">
    <citation type="submission" date="2021-09" db="EMBL/GenBank/DDBJ databases">
        <title>Complete genome sequence and metabolic characterization of Streptomyces tanashiensis DSM 731 the producer of antibacterial Kalafungin and diverse secondary metabolites.</title>
        <authorList>
            <person name="Abbasi M.N."/>
            <person name="Anwar M.N."/>
            <person name="Alam K."/>
            <person name="Shoaib M."/>
            <person name="Lin Z."/>
            <person name="Hayat M."/>
            <person name="Ali M.I."/>
            <person name="Malik H.M.T."/>
            <person name="Ahmed I."/>
            <person name="Li A."/>
            <person name="Hailong Wang H."/>
            <person name="Zhang Y."/>
        </authorList>
    </citation>
    <scope>NUCLEOTIDE SEQUENCE</scope>
    <source>
        <strain evidence="12">Kala</strain>
    </source>
</reference>
<evidence type="ECO:0000256" key="2">
    <source>
        <dbReference type="ARBA" id="ARBA00013263"/>
    </source>
</evidence>
<dbReference type="Proteomes" id="UP001164506">
    <property type="component" value="Chromosome"/>
</dbReference>
<dbReference type="PROSITE" id="PS50979">
    <property type="entry name" value="BC"/>
    <property type="match status" value="1"/>
</dbReference>
<dbReference type="PROSITE" id="PS50975">
    <property type="entry name" value="ATP_GRASP"/>
    <property type="match status" value="1"/>
</dbReference>
<dbReference type="PROSITE" id="PS00188">
    <property type="entry name" value="BIOTIN"/>
    <property type="match status" value="1"/>
</dbReference>
<protein>
    <recommendedName>
        <fullName evidence="2">biotin carboxylase</fullName>
        <ecNumber evidence="2">6.3.4.14</ecNumber>
    </recommendedName>
</protein>
<dbReference type="SMART" id="SM00878">
    <property type="entry name" value="Biotin_carb_C"/>
    <property type="match status" value="1"/>
</dbReference>
<dbReference type="SUPFAM" id="SSF51230">
    <property type="entry name" value="Single hybrid motif"/>
    <property type="match status" value="1"/>
</dbReference>
<dbReference type="Gene3D" id="3.30.470.20">
    <property type="entry name" value="ATP-grasp fold, B domain"/>
    <property type="match status" value="1"/>
</dbReference>
<evidence type="ECO:0000259" key="9">
    <source>
        <dbReference type="PROSITE" id="PS50968"/>
    </source>
</evidence>
<dbReference type="InterPro" id="IPR050856">
    <property type="entry name" value="Biotin_carboxylase_complex"/>
</dbReference>
<dbReference type="InterPro" id="IPR011761">
    <property type="entry name" value="ATP-grasp"/>
</dbReference>
<dbReference type="SUPFAM" id="SSF52440">
    <property type="entry name" value="PreATP-grasp domain"/>
    <property type="match status" value="1"/>
</dbReference>
<dbReference type="InterPro" id="IPR016185">
    <property type="entry name" value="PreATP-grasp_dom_sf"/>
</dbReference>
<keyword evidence="5 7" id="KW-0067">ATP-binding</keyword>
<sequence length="584" mass="61643">MRKVLIANRGEIAVRVARACRDAGIGSVAVYAEPDRDALHVRAADEAFALGGDTPATSYLDMAKVLQAAKDSGADAVHPGYGFLSENAEFAQAVLDAGLTWIGPPPQAIRDLGDKVAARHIAQRAGAPLVAGTPDPVSGAEEVVAFAQEHGLPIAIKAAFGGGGRGLKVARTLEEVPELYDSAVREAVAAFGRGECFVERYLDKPRHVETQCLADTHGNVVVVSTRDCSLQRRHQKLVEEAPAPFLTDAQNAELYAASKAILKEAGYVGAGTVEFLVGTDGTISFLEVNTRLQVEHPVTEEVAGIDLVREMFRIADGEELGYDDPAIRGHSFEFRINGEDPGRNFLPAPGTVTLFQPPTGPGVRLDAGVESGSVIGPAWDSLLAKLIVTGATREQALQRAARALAEFKVEGMATAIPFHQAVVVDPAFTSDPFQVHTRWIETEFVNEIKPFAPAGSEADEDESGRETIVVEVGGKRLEVSLPSSLGMTLARTGLAAGAKPKRRAAKKSGPTASGDTLASPMQGTIVKVAVEEGQEVKEGDLIVVLEAMKMEQPLNAHRSGTVKGLTAEVGASVTSGATICDIKD</sequence>
<evidence type="ECO:0000256" key="4">
    <source>
        <dbReference type="ARBA" id="ARBA00022741"/>
    </source>
</evidence>
<dbReference type="PROSITE" id="PS00867">
    <property type="entry name" value="CPSASE_2"/>
    <property type="match status" value="1"/>
</dbReference>
<evidence type="ECO:0000256" key="6">
    <source>
        <dbReference type="ARBA" id="ARBA00023267"/>
    </source>
</evidence>
<dbReference type="EC" id="6.3.4.14" evidence="2"/>
<keyword evidence="4 7" id="KW-0547">Nucleotide-binding</keyword>
<feature type="region of interest" description="Disordered" evidence="8">
    <location>
        <begin position="496"/>
        <end position="518"/>
    </location>
</feature>
<keyword evidence="6" id="KW-0092">Biotin</keyword>
<evidence type="ECO:0000256" key="1">
    <source>
        <dbReference type="ARBA" id="ARBA00001953"/>
    </source>
</evidence>
<name>A0ABY6R026_9ACTN</name>
<dbReference type="SUPFAM" id="SSF51246">
    <property type="entry name" value="Rudiment single hybrid motif"/>
    <property type="match status" value="1"/>
</dbReference>
<feature type="domain" description="Lipoyl-binding" evidence="9">
    <location>
        <begin position="505"/>
        <end position="583"/>
    </location>
</feature>
<dbReference type="PROSITE" id="PS50968">
    <property type="entry name" value="BIOTINYL_LIPOYL"/>
    <property type="match status" value="1"/>
</dbReference>
<accession>A0ABY6R026</accession>
<evidence type="ECO:0000259" key="10">
    <source>
        <dbReference type="PROSITE" id="PS50975"/>
    </source>
</evidence>
<dbReference type="RefSeq" id="WP_190101591.1">
    <property type="nucleotide sequence ID" value="NZ_BMUH01000001.1"/>
</dbReference>
<dbReference type="GeneID" id="95600892"/>
<dbReference type="InterPro" id="IPR001882">
    <property type="entry name" value="Biotin_BS"/>
</dbReference>
<dbReference type="InterPro" id="IPR005482">
    <property type="entry name" value="Biotin_COase_C"/>
</dbReference>
<dbReference type="InterPro" id="IPR011054">
    <property type="entry name" value="Rudment_hybrid_motif"/>
</dbReference>
<dbReference type="Pfam" id="PF02786">
    <property type="entry name" value="CPSase_L_D2"/>
    <property type="match status" value="1"/>
</dbReference>
<evidence type="ECO:0000256" key="3">
    <source>
        <dbReference type="ARBA" id="ARBA00022598"/>
    </source>
</evidence>
<dbReference type="InterPro" id="IPR000089">
    <property type="entry name" value="Biotin_lipoyl"/>
</dbReference>
<dbReference type="Pfam" id="PF02785">
    <property type="entry name" value="Biotin_carb_C"/>
    <property type="match status" value="1"/>
</dbReference>
<comment type="cofactor">
    <cofactor evidence="1">
        <name>biotin</name>
        <dbReference type="ChEBI" id="CHEBI:57586"/>
    </cofactor>
</comment>